<organism evidence="1 2">
    <name type="scientific">Spirosoma flavum</name>
    <dbReference type="NCBI Taxonomy" id="2048557"/>
    <lineage>
        <taxon>Bacteria</taxon>
        <taxon>Pseudomonadati</taxon>
        <taxon>Bacteroidota</taxon>
        <taxon>Cytophagia</taxon>
        <taxon>Cytophagales</taxon>
        <taxon>Cytophagaceae</taxon>
        <taxon>Spirosoma</taxon>
    </lineage>
</organism>
<reference evidence="2" key="1">
    <citation type="journal article" date="2019" name="Int. J. Syst. Evol. Microbiol.">
        <title>The Global Catalogue of Microorganisms (GCM) 10K type strain sequencing project: providing services to taxonomists for standard genome sequencing and annotation.</title>
        <authorList>
            <consortium name="The Broad Institute Genomics Platform"/>
            <consortium name="The Broad Institute Genome Sequencing Center for Infectious Disease"/>
            <person name="Wu L."/>
            <person name="Ma J."/>
        </authorList>
    </citation>
    <scope>NUCLEOTIDE SEQUENCE [LARGE SCALE GENOMIC DNA]</scope>
    <source>
        <strain evidence="2">KCTC 52490</strain>
    </source>
</reference>
<name>A0ABW6ATT7_9BACT</name>
<evidence type="ECO:0000313" key="1">
    <source>
        <dbReference type="EMBL" id="MFD2937628.1"/>
    </source>
</evidence>
<proteinExistence type="predicted"/>
<dbReference type="RefSeq" id="WP_381507895.1">
    <property type="nucleotide sequence ID" value="NZ_JBHUOM010000042.1"/>
</dbReference>
<comment type="caution">
    <text evidence="1">The sequence shown here is derived from an EMBL/GenBank/DDBJ whole genome shotgun (WGS) entry which is preliminary data.</text>
</comment>
<dbReference type="Proteomes" id="UP001597512">
    <property type="component" value="Unassembled WGS sequence"/>
</dbReference>
<accession>A0ABW6ATT7</accession>
<dbReference type="EMBL" id="JBHUOM010000042">
    <property type="protein sequence ID" value="MFD2937628.1"/>
    <property type="molecule type" value="Genomic_DNA"/>
</dbReference>
<evidence type="ECO:0000313" key="2">
    <source>
        <dbReference type="Proteomes" id="UP001597512"/>
    </source>
</evidence>
<evidence type="ECO:0008006" key="3">
    <source>
        <dbReference type="Google" id="ProtNLM"/>
    </source>
</evidence>
<keyword evidence="2" id="KW-1185">Reference proteome</keyword>
<sequence length="256" mass="28160">MIRFTTTLLGWILVLYSPAFVWAQLDKTMPDIRSITQTVDLSLATKGSLTTVALSINRLHGLGPSHRFSIGYGLRLTSAFGSTTDYRTAPADLVKGKGKGSVIGLFSKDLEENIDTLRLPKTQGHSVNISFNLDYAVSRRVDLGVNIDVIGFSFGPTQSGTFIANSPIRSSLSGTVQEARLTTVNMLLGDKSDRGSLNSEGYVRCRLNPHCSLRGGLSFQFNEYTTSRKLTLDNNRFRSSNTRVLLAVSYHFNARK</sequence>
<gene>
    <name evidence="1" type="ORF">ACFS25_27905</name>
</gene>
<protein>
    <recommendedName>
        <fullName evidence="3">Outer membrane protein beta-barrel domain-containing protein</fullName>
    </recommendedName>
</protein>